<feature type="transmembrane region" description="Helical" evidence="2">
    <location>
        <begin position="154"/>
        <end position="175"/>
    </location>
</feature>
<keyword evidence="2" id="KW-0812">Transmembrane</keyword>
<name>A0A834LI88_RHOSS</name>
<evidence type="ECO:0000256" key="1">
    <source>
        <dbReference type="SAM" id="MobiDB-lite"/>
    </source>
</evidence>
<feature type="transmembrane region" description="Helical" evidence="2">
    <location>
        <begin position="124"/>
        <end position="148"/>
    </location>
</feature>
<feature type="transmembrane region" description="Helical" evidence="2">
    <location>
        <begin position="54"/>
        <end position="75"/>
    </location>
</feature>
<evidence type="ECO:0000313" key="4">
    <source>
        <dbReference type="Proteomes" id="UP000626092"/>
    </source>
</evidence>
<dbReference type="EMBL" id="WJXA01000007">
    <property type="protein sequence ID" value="KAF7137301.1"/>
    <property type="molecule type" value="Genomic_DNA"/>
</dbReference>
<proteinExistence type="predicted"/>
<keyword evidence="2" id="KW-1133">Transmembrane helix</keyword>
<protein>
    <submittedName>
        <fullName evidence="3">Uncharacterized protein</fullName>
    </submittedName>
</protein>
<feature type="transmembrane region" description="Helical" evidence="2">
    <location>
        <begin position="235"/>
        <end position="259"/>
    </location>
</feature>
<keyword evidence="4" id="KW-1185">Reference proteome</keyword>
<evidence type="ECO:0000256" key="2">
    <source>
        <dbReference type="SAM" id="Phobius"/>
    </source>
</evidence>
<feature type="transmembrane region" description="Helical" evidence="2">
    <location>
        <begin position="279"/>
        <end position="300"/>
    </location>
</feature>
<keyword evidence="2" id="KW-0472">Membrane</keyword>
<feature type="transmembrane region" description="Helical" evidence="2">
    <location>
        <begin position="95"/>
        <end position="112"/>
    </location>
</feature>
<dbReference type="Proteomes" id="UP000626092">
    <property type="component" value="Unassembled WGS sequence"/>
</dbReference>
<feature type="transmembrane region" description="Helical" evidence="2">
    <location>
        <begin position="353"/>
        <end position="372"/>
    </location>
</feature>
<feature type="transmembrane region" description="Helical" evidence="2">
    <location>
        <begin position="23"/>
        <end position="42"/>
    </location>
</feature>
<evidence type="ECO:0000313" key="3">
    <source>
        <dbReference type="EMBL" id="KAF7137301.1"/>
    </source>
</evidence>
<organism evidence="3 4">
    <name type="scientific">Rhododendron simsii</name>
    <name type="common">Sims's rhododendron</name>
    <dbReference type="NCBI Taxonomy" id="118357"/>
    <lineage>
        <taxon>Eukaryota</taxon>
        <taxon>Viridiplantae</taxon>
        <taxon>Streptophyta</taxon>
        <taxon>Embryophyta</taxon>
        <taxon>Tracheophyta</taxon>
        <taxon>Spermatophyta</taxon>
        <taxon>Magnoliopsida</taxon>
        <taxon>eudicotyledons</taxon>
        <taxon>Gunneridae</taxon>
        <taxon>Pentapetalae</taxon>
        <taxon>asterids</taxon>
        <taxon>Ericales</taxon>
        <taxon>Ericaceae</taxon>
        <taxon>Ericoideae</taxon>
        <taxon>Rhodoreae</taxon>
        <taxon>Rhododendron</taxon>
    </lineage>
</organism>
<dbReference type="PANTHER" id="PTHR35307:SF3">
    <property type="entry name" value="DUF4220 DOMAIN-CONTAINING PROTEIN"/>
    <property type="match status" value="1"/>
</dbReference>
<reference evidence="3" key="1">
    <citation type="submission" date="2019-11" db="EMBL/GenBank/DDBJ databases">
        <authorList>
            <person name="Liu Y."/>
            <person name="Hou J."/>
            <person name="Li T.-Q."/>
            <person name="Guan C.-H."/>
            <person name="Wu X."/>
            <person name="Wu H.-Z."/>
            <person name="Ling F."/>
            <person name="Zhang R."/>
            <person name="Shi X.-G."/>
            <person name="Ren J.-P."/>
            <person name="Chen E.-F."/>
            <person name="Sun J.-M."/>
        </authorList>
    </citation>
    <scope>NUCLEOTIDE SEQUENCE</scope>
    <source>
        <strain evidence="3">Adult_tree_wgs_1</strain>
        <tissue evidence="3">Leaves</tissue>
    </source>
</reference>
<dbReference type="PANTHER" id="PTHR35307">
    <property type="entry name" value="PROTEIN, PUTATIVE-RELATED"/>
    <property type="match status" value="1"/>
</dbReference>
<accession>A0A834LI88</accession>
<sequence length="740" mass="82859">MDYQDYFDQDWEKEFENSLNDPMPWMGLYVAAASLVCSLAMAADVIHGIRWRKIWFPCKFFTMNATSLTILAVAMKLPMDLTTPMLTNLDSGAKITSEVFMIIVMGNLLISFASTNNVQSFMNIVALGILVVTIVVDVGIQLHTAWFIENDAVFSPILYISSMFMLLVTLSSIALTNPTTKRYMELKYNELHETTYEGGKLEEAENLTHQKLKEVVEKYWVMAETGSPQFVMARLVTSAMSGAICLVNAIPVIIGEILILRDINTVGRPNSIYRWSTTWIFAIQSIGMVVGIIAPVCRWFTAVSINCNNIFTNHHHIEFKLVENFWIQRLIEWKKIPLTLPIRGVKCKKVIRNLKLLILNLCIGVQIGIVVVSKLVQLISIIIALPFFSCFYYCKRMKEDPTSNSSAQTNNRSLEPKNSSPELDLYVLQLEGEAKLPKIILKNICHELNQVIKMGKSQQPKYLIQLLRKSNGCYKGVADIDSSQVLNSWTMPVVTLTSIAVALPNVESQAVDRLISSVSEGLVYTGLVEESFSSKAENMLNLKCAADVVWAEVELYRKWLGKDLRKLSLEGKTIEGILQTLVDIAEKSVIEYQRRATESPNVLAANSMYKISQTILKDYEGNTDADKDGNLFEQLSVMIADIFGACLSNLSRVVIRKCYCSAIEEREKSVRQAARLLGEIEEILEILGNKQLTCLSGDRAGDIEEGHVYMMQKDPSSIVPSSNNEVVASGSGESHINIAE</sequence>
<gene>
    <name evidence="3" type="ORF">RHSIM_Rhsim07G0176400</name>
</gene>
<feature type="compositionally biased region" description="Polar residues" evidence="1">
    <location>
        <begin position="715"/>
        <end position="734"/>
    </location>
</feature>
<feature type="region of interest" description="Disordered" evidence="1">
    <location>
        <begin position="715"/>
        <end position="740"/>
    </location>
</feature>
<dbReference type="OrthoDB" id="1915303at2759"/>
<dbReference type="AlphaFoldDB" id="A0A834LI88"/>
<comment type="caution">
    <text evidence="3">The sequence shown here is derived from an EMBL/GenBank/DDBJ whole genome shotgun (WGS) entry which is preliminary data.</text>
</comment>